<evidence type="ECO:0000256" key="4">
    <source>
        <dbReference type="ARBA" id="ARBA00022679"/>
    </source>
</evidence>
<evidence type="ECO:0000256" key="2">
    <source>
        <dbReference type="ARBA" id="ARBA00022519"/>
    </source>
</evidence>
<dbReference type="InterPro" id="IPR023346">
    <property type="entry name" value="Lysozyme-like_dom_sf"/>
</dbReference>
<evidence type="ECO:0000256" key="7">
    <source>
        <dbReference type="ARBA" id="ARBA00022984"/>
    </source>
</evidence>
<keyword evidence="14" id="KW-1185">Reference proteome</keyword>
<dbReference type="InterPro" id="IPR036950">
    <property type="entry name" value="PBP_transglycosylase"/>
</dbReference>
<dbReference type="SUPFAM" id="SSF53955">
    <property type="entry name" value="Lysozyme-like"/>
    <property type="match status" value="1"/>
</dbReference>
<comment type="function">
    <text evidence="11">Peptidoglycan polymerase that catalyzes glycan chain elongation from lipid-linked precursors.</text>
</comment>
<keyword evidence="3 11" id="KW-0328">Glycosyltransferase</keyword>
<reference evidence="13 14" key="1">
    <citation type="submission" date="2023-04" db="EMBL/GenBank/DDBJ databases">
        <title>Draft genome sequence of acteroides sedimenti strain YN3PY1.</title>
        <authorList>
            <person name="Yoshida N."/>
        </authorList>
    </citation>
    <scope>NUCLEOTIDE SEQUENCE [LARGE SCALE GENOMIC DNA]</scope>
    <source>
        <strain evidence="13 14">YN3PY1</strain>
    </source>
</reference>
<dbReference type="EC" id="2.4.99.28" evidence="11"/>
<dbReference type="NCBIfam" id="TIGR02070">
    <property type="entry name" value="mono_pep_trsgly"/>
    <property type="match status" value="1"/>
</dbReference>
<keyword evidence="2" id="KW-0997">Cell inner membrane</keyword>
<dbReference type="InterPro" id="IPR011812">
    <property type="entry name" value="Pep_trsgly"/>
</dbReference>
<feature type="transmembrane region" description="Helical" evidence="11">
    <location>
        <begin position="12"/>
        <end position="31"/>
    </location>
</feature>
<evidence type="ECO:0000256" key="5">
    <source>
        <dbReference type="ARBA" id="ARBA00022692"/>
    </source>
</evidence>
<dbReference type="PANTHER" id="PTHR30400:SF0">
    <property type="entry name" value="BIOSYNTHETIC PEPTIDOGLYCAN TRANSGLYCOSYLASE"/>
    <property type="match status" value="1"/>
</dbReference>
<feature type="domain" description="Glycosyl transferase family 51" evidence="12">
    <location>
        <begin position="54"/>
        <end position="220"/>
    </location>
</feature>
<comment type="catalytic activity">
    <reaction evidence="11">
        <text>[GlcNAc-(1-&gt;4)-Mur2Ac(oyl-L-Ala-gamma-D-Glu-L-Lys-D-Ala-D-Ala)](n)-di-trans,octa-cis-undecaprenyl diphosphate + beta-D-GlcNAc-(1-&gt;4)-Mur2Ac(oyl-L-Ala-gamma-D-Glu-L-Lys-D-Ala-D-Ala)-di-trans,octa-cis-undecaprenyl diphosphate = [GlcNAc-(1-&gt;4)-Mur2Ac(oyl-L-Ala-gamma-D-Glu-L-Lys-D-Ala-D-Ala)](n+1)-di-trans,octa-cis-undecaprenyl diphosphate + di-trans,octa-cis-undecaprenyl diphosphate + H(+)</text>
        <dbReference type="Rhea" id="RHEA:23708"/>
        <dbReference type="Rhea" id="RHEA-COMP:9602"/>
        <dbReference type="Rhea" id="RHEA-COMP:9603"/>
        <dbReference type="ChEBI" id="CHEBI:15378"/>
        <dbReference type="ChEBI" id="CHEBI:58405"/>
        <dbReference type="ChEBI" id="CHEBI:60033"/>
        <dbReference type="ChEBI" id="CHEBI:78435"/>
        <dbReference type="EC" id="2.4.99.28"/>
    </reaction>
</comment>
<keyword evidence="4 11" id="KW-0808">Transferase</keyword>
<dbReference type="Pfam" id="PF00912">
    <property type="entry name" value="Transgly"/>
    <property type="match status" value="1"/>
</dbReference>
<evidence type="ECO:0000256" key="1">
    <source>
        <dbReference type="ARBA" id="ARBA00022475"/>
    </source>
</evidence>
<evidence type="ECO:0000256" key="8">
    <source>
        <dbReference type="ARBA" id="ARBA00022989"/>
    </source>
</evidence>
<keyword evidence="10 11" id="KW-0961">Cell wall biogenesis/degradation</keyword>
<organism evidence="13 14">
    <name type="scientific">Bacteroides sedimenti</name>
    <dbReference type="NCBI Taxonomy" id="2136147"/>
    <lineage>
        <taxon>Bacteria</taxon>
        <taxon>Pseudomonadati</taxon>
        <taxon>Bacteroidota</taxon>
        <taxon>Bacteroidia</taxon>
        <taxon>Bacteroidales</taxon>
        <taxon>Bacteroidaceae</taxon>
        <taxon>Bacteroides</taxon>
    </lineage>
</organism>
<accession>A0ABM8I8F5</accession>
<evidence type="ECO:0000256" key="9">
    <source>
        <dbReference type="ARBA" id="ARBA00023136"/>
    </source>
</evidence>
<dbReference type="HAMAP" id="MF_00766">
    <property type="entry name" value="PGT_MtgA"/>
    <property type="match status" value="1"/>
</dbReference>
<keyword evidence="5 11" id="KW-0812">Transmembrane</keyword>
<dbReference type="Proteomes" id="UP001496674">
    <property type="component" value="Chromosome"/>
</dbReference>
<sequence length="231" mass="26401">MPGKKILRILRNLAIAFFGSTILVTIIYRFVPVYVTPLMVIRCGQQIIDGEEVTLKHKWVSFDKISKHLPMAVIASEDNKFATHHGFDFEAIQMAVEESERGKRSRGASTISQQTAKNVFLWPESSWIRKGFEVYFTVLIETFWSKERIMEVYLNSIEMGKGIYGAEAAAKYKFHTTAKKLSRGQCALIAATLPNPLRFDSANPSRYILRRQAKILRLMQLVPKFPPSSKR</sequence>
<comment type="subcellular location">
    <subcellularLocation>
        <location evidence="11">Cell membrane</location>
        <topology evidence="11">Single-pass membrane protein</topology>
    </subcellularLocation>
</comment>
<evidence type="ECO:0000313" key="14">
    <source>
        <dbReference type="Proteomes" id="UP001496674"/>
    </source>
</evidence>
<evidence type="ECO:0000259" key="12">
    <source>
        <dbReference type="Pfam" id="PF00912"/>
    </source>
</evidence>
<evidence type="ECO:0000313" key="13">
    <source>
        <dbReference type="EMBL" id="BEG98353.1"/>
    </source>
</evidence>
<proteinExistence type="inferred from homology"/>
<dbReference type="EMBL" id="AP028055">
    <property type="protein sequence ID" value="BEG98353.1"/>
    <property type="molecule type" value="Genomic_DNA"/>
</dbReference>
<keyword evidence="7 11" id="KW-0573">Peptidoglycan synthesis</keyword>
<name>A0ABM8I8F5_9BACE</name>
<comment type="similarity">
    <text evidence="11">Belongs to the glycosyltransferase 51 family.</text>
</comment>
<evidence type="ECO:0000256" key="10">
    <source>
        <dbReference type="ARBA" id="ARBA00023316"/>
    </source>
</evidence>
<keyword evidence="9 11" id="KW-0472">Membrane</keyword>
<gene>
    <name evidence="11 13" type="primary">mtgA</name>
    <name evidence="13" type="ORF">BSYN_06180</name>
</gene>
<dbReference type="InterPro" id="IPR001264">
    <property type="entry name" value="Glyco_trans_51"/>
</dbReference>
<keyword evidence="1 11" id="KW-1003">Cell membrane</keyword>
<dbReference type="PANTHER" id="PTHR30400">
    <property type="entry name" value="MONOFUNCTIONAL BIOSYNTHETIC PEPTIDOGLYCAN TRANSGLYCOSYLASE"/>
    <property type="match status" value="1"/>
</dbReference>
<evidence type="ECO:0000256" key="3">
    <source>
        <dbReference type="ARBA" id="ARBA00022676"/>
    </source>
</evidence>
<dbReference type="Gene3D" id="1.10.3810.10">
    <property type="entry name" value="Biosynthetic peptidoglycan transglycosylase-like"/>
    <property type="match status" value="1"/>
</dbReference>
<evidence type="ECO:0000256" key="11">
    <source>
        <dbReference type="HAMAP-Rule" id="MF_00766"/>
    </source>
</evidence>
<keyword evidence="6 11" id="KW-0133">Cell shape</keyword>
<keyword evidence="8 11" id="KW-1133">Transmembrane helix</keyword>
<evidence type="ECO:0000256" key="6">
    <source>
        <dbReference type="ARBA" id="ARBA00022960"/>
    </source>
</evidence>
<dbReference type="RefSeq" id="WP_353333214.1">
    <property type="nucleotide sequence ID" value="NZ_AP028055.1"/>
</dbReference>
<protein>
    <recommendedName>
        <fullName evidence="11">Biosynthetic peptidoglycan transglycosylase</fullName>
        <ecNumber evidence="11">2.4.99.28</ecNumber>
    </recommendedName>
    <alternativeName>
        <fullName evidence="11">Glycan polymerase</fullName>
    </alternativeName>
    <alternativeName>
        <fullName evidence="11">Peptidoglycan glycosyltransferase MtgA</fullName>
        <shortName evidence="11">PGT</shortName>
    </alternativeName>
</protein>
<comment type="pathway">
    <text evidence="11">Cell wall biogenesis; peptidoglycan biosynthesis.</text>
</comment>